<dbReference type="RefSeq" id="WP_043116481.1">
    <property type="nucleotide sequence ID" value="NZ_JRAA01000001.1"/>
</dbReference>
<feature type="transmembrane region" description="Helical" evidence="3">
    <location>
        <begin position="332"/>
        <end position="354"/>
    </location>
</feature>
<feature type="domain" description="Carrier" evidence="4">
    <location>
        <begin position="8"/>
        <end position="87"/>
    </location>
</feature>
<dbReference type="Pfam" id="PF00550">
    <property type="entry name" value="PP-binding"/>
    <property type="match status" value="1"/>
</dbReference>
<sequence>MTEDKNTENETRLLALIWTLAAELHVGRSLPSPSLKCSLERELGFDSLTRAELLSRVEQAFSVRLPGKAFVQIDTPAELLQLIDTSVHPGKASTQPFETGESVLSETATASLPTGAQTLPEVLAWHVAQHGERIHVHLYEEEDQPVPVSYQALFDGAAAIASGLRARRVSPGQSIAIMLPTSRDYLFSFFGILLAGAIPVPIYPPLRPAQLEDHLRRHADILENAAAVMLITVPEARAVAHLLRAQISSLEDVSIPEELAASTMGEPLTAHGHTDDIALLQYTSGSTGTPKGVMLSHSNLLANIRAMGEAVEVKPEDCFVSWLPLYHDMGLIGAWLGSLYFAIPLALMSPLSFLSRPQRWLEAIHHHRGTLSAAPNFAYEYCYSHIDPAQLEGLDLSSWRMAFNGAEPVSARTLRHFQERFSPFGFRPEAMAPVYGLAENSVGLAFPPPGRGPLIDHIQRASLAERGEAQPVSKDEESLEVVACGRPMSGHAVRIIDAAGHPLPERREGHLQFRGPSATRGYFRNPEKSAELFHDGWLDSGDLGYLADGKIYLTSRVKDLIIRGGRNLYPYELEQAVGAIEGVRKGCVAVFGSVDKNSGTEQLVVLAETRETDQAARQSIENQIVELGGQLLGIPPERVVLAPPHSVLKTSSGKIRRGATRELFEQGKIGSSGTRVWLQVVRLLLSAFVPSLRRLRRNISARLYAAYAWMMFSLFAPPAWILTQLLPNHGKRWRMLHKAAHLLRRLLGIPLDVEGRDNLPGDQPCILAVNHASYIDGILLAELFPHSFIIVAKSELRDHWVPRLFIEKLQGEFVDRSDLRAGADDALRLEQLAQSGRSLLFFPEGTFHEYPGLLPFHMGAFIAASRSGLPVMPITIRGSRQIMAGRTWFPRHGPVEVIVSPPISPAGSSWGDAVMLRNAVRKEILKHCGEPDLA</sequence>
<comment type="caution">
    <text evidence="5">The sequence shown here is derived from an EMBL/GenBank/DDBJ whole genome shotgun (WGS) entry which is preliminary data.</text>
</comment>
<dbReference type="InterPro" id="IPR009081">
    <property type="entry name" value="PP-bd_ACP"/>
</dbReference>
<dbReference type="SUPFAM" id="SSF56801">
    <property type="entry name" value="Acetyl-CoA synthetase-like"/>
    <property type="match status" value="1"/>
</dbReference>
<dbReference type="InterPro" id="IPR020845">
    <property type="entry name" value="AMP-binding_CS"/>
</dbReference>
<dbReference type="CDD" id="cd05931">
    <property type="entry name" value="FAAL"/>
    <property type="match status" value="1"/>
</dbReference>
<feature type="transmembrane region" description="Helical" evidence="3">
    <location>
        <begin position="703"/>
        <end position="722"/>
    </location>
</feature>
<name>A0A0B0HFH2_SOVGS</name>
<evidence type="ECO:0000259" key="4">
    <source>
        <dbReference type="PROSITE" id="PS50075"/>
    </source>
</evidence>
<organism evidence="5 6">
    <name type="scientific">Solemya velum gill symbiont</name>
    <dbReference type="NCBI Taxonomy" id="2340"/>
    <lineage>
        <taxon>Bacteria</taxon>
        <taxon>Pseudomonadati</taxon>
        <taxon>Pseudomonadota</taxon>
        <taxon>Gammaproteobacteria</taxon>
        <taxon>sulfur-oxidizing symbionts</taxon>
    </lineage>
</organism>
<dbReference type="Proteomes" id="UP000030856">
    <property type="component" value="Unassembled WGS sequence"/>
</dbReference>
<dbReference type="InterPro" id="IPR042099">
    <property type="entry name" value="ANL_N_sf"/>
</dbReference>
<keyword evidence="6" id="KW-1185">Reference proteome</keyword>
<dbReference type="OrthoDB" id="9757559at2"/>
<dbReference type="Gene3D" id="3.30.300.30">
    <property type="match status" value="1"/>
</dbReference>
<gene>
    <name evidence="5" type="ORF">JV46_23410</name>
</gene>
<dbReference type="SMART" id="SM00563">
    <property type="entry name" value="PlsC"/>
    <property type="match status" value="1"/>
</dbReference>
<dbReference type="Gene3D" id="3.40.50.12780">
    <property type="entry name" value="N-terminal domain of ligase-like"/>
    <property type="match status" value="1"/>
</dbReference>
<dbReference type="PATRIC" id="fig|2340.3.peg.1203"/>
<evidence type="ECO:0000256" key="1">
    <source>
        <dbReference type="ARBA" id="ARBA00006432"/>
    </source>
</evidence>
<dbReference type="SUPFAM" id="SSF47336">
    <property type="entry name" value="ACP-like"/>
    <property type="match status" value="1"/>
</dbReference>
<dbReference type="FunFam" id="3.40.50.12780:FF:000013">
    <property type="entry name" value="Long-chain-fatty-acid--AMP ligase FadD32"/>
    <property type="match status" value="1"/>
</dbReference>
<proteinExistence type="inferred from homology"/>
<dbReference type="PANTHER" id="PTHR22754:SF32">
    <property type="entry name" value="DISCO-INTERACTING PROTEIN 2"/>
    <property type="match status" value="1"/>
</dbReference>
<dbReference type="Pfam" id="PF00501">
    <property type="entry name" value="AMP-binding"/>
    <property type="match status" value="1"/>
</dbReference>
<dbReference type="PANTHER" id="PTHR22754">
    <property type="entry name" value="DISCO-INTERACTING PROTEIN 2 DIP2 -RELATED"/>
    <property type="match status" value="1"/>
</dbReference>
<keyword evidence="3" id="KW-0812">Transmembrane</keyword>
<dbReference type="GO" id="GO:0071766">
    <property type="term" value="P:Actinobacterium-type cell wall biogenesis"/>
    <property type="evidence" value="ECO:0007669"/>
    <property type="project" value="UniProtKB-ARBA"/>
</dbReference>
<accession>A0A0B0HFH2</accession>
<evidence type="ECO:0000313" key="5">
    <source>
        <dbReference type="EMBL" id="KHF26689.1"/>
    </source>
</evidence>
<dbReference type="eggNOG" id="COG0204">
    <property type="taxonomic scope" value="Bacteria"/>
</dbReference>
<dbReference type="AlphaFoldDB" id="A0A0B0HFH2"/>
<dbReference type="GO" id="GO:0006633">
    <property type="term" value="P:fatty acid biosynthetic process"/>
    <property type="evidence" value="ECO:0007669"/>
    <property type="project" value="TreeGrafter"/>
</dbReference>
<keyword evidence="3" id="KW-0472">Membrane</keyword>
<evidence type="ECO:0000256" key="2">
    <source>
        <dbReference type="ARBA" id="ARBA00022598"/>
    </source>
</evidence>
<dbReference type="Pfam" id="PF01553">
    <property type="entry name" value="Acyltransferase"/>
    <property type="match status" value="1"/>
</dbReference>
<evidence type="ECO:0000256" key="3">
    <source>
        <dbReference type="SAM" id="Phobius"/>
    </source>
</evidence>
<feature type="transmembrane region" description="Helical" evidence="3">
    <location>
        <begin position="185"/>
        <end position="203"/>
    </location>
</feature>
<dbReference type="GO" id="GO:0016746">
    <property type="term" value="F:acyltransferase activity"/>
    <property type="evidence" value="ECO:0007669"/>
    <property type="project" value="InterPro"/>
</dbReference>
<keyword evidence="3" id="KW-1133">Transmembrane helix</keyword>
<dbReference type="eggNOG" id="COG0318">
    <property type="taxonomic scope" value="Bacteria"/>
</dbReference>
<dbReference type="STRING" id="2340.JV46_23410"/>
<dbReference type="CDD" id="cd07989">
    <property type="entry name" value="LPLAT_AGPAT-like"/>
    <property type="match status" value="1"/>
</dbReference>
<reference evidence="5 6" key="1">
    <citation type="journal article" date="2014" name="BMC Genomics">
        <title>The genome of the intracellular bacterium of the coastal bivalve, Solemya velum: a blueprint for thriving in and out of symbiosis.</title>
        <authorList>
            <person name="Dmytrenko O."/>
            <person name="Russell S.L."/>
            <person name="Loo W.T."/>
            <person name="Fontanez K.M."/>
            <person name="Liao L."/>
            <person name="Roeselers G."/>
            <person name="Sharma R."/>
            <person name="Stewart F.J."/>
            <person name="Newton I.L."/>
            <person name="Woyke T."/>
            <person name="Wu D."/>
            <person name="Lang J.M."/>
            <person name="Eisen J.A."/>
            <person name="Cavanaugh C.M."/>
        </authorList>
    </citation>
    <scope>NUCLEOTIDE SEQUENCE [LARGE SCALE GENOMIC DNA]</scope>
    <source>
        <strain evidence="5 6">WH</strain>
    </source>
</reference>
<dbReference type="SUPFAM" id="SSF69593">
    <property type="entry name" value="Glycerol-3-phosphate (1)-acyltransferase"/>
    <property type="match status" value="1"/>
</dbReference>
<dbReference type="InterPro" id="IPR036736">
    <property type="entry name" value="ACP-like_sf"/>
</dbReference>
<evidence type="ECO:0000313" key="6">
    <source>
        <dbReference type="Proteomes" id="UP000030856"/>
    </source>
</evidence>
<protein>
    <submittedName>
        <fullName evidence="5">Acyl-CoA synthetases (AMP-forming)/AMP-acid ligases II</fullName>
    </submittedName>
</protein>
<comment type="similarity">
    <text evidence="1">Belongs to the ATP-dependent AMP-binding enzyme family.</text>
</comment>
<dbReference type="PROSITE" id="PS00455">
    <property type="entry name" value="AMP_BINDING"/>
    <property type="match status" value="1"/>
</dbReference>
<dbReference type="PROSITE" id="PS50075">
    <property type="entry name" value="CARRIER"/>
    <property type="match status" value="1"/>
</dbReference>
<dbReference type="InterPro" id="IPR040097">
    <property type="entry name" value="FAAL/FAAC"/>
</dbReference>
<dbReference type="InterPro" id="IPR000873">
    <property type="entry name" value="AMP-dep_synth/lig_dom"/>
</dbReference>
<keyword evidence="2 5" id="KW-0436">Ligase</keyword>
<dbReference type="InterPro" id="IPR045851">
    <property type="entry name" value="AMP-bd_C_sf"/>
</dbReference>
<dbReference type="InterPro" id="IPR002123">
    <property type="entry name" value="Plipid/glycerol_acylTrfase"/>
</dbReference>
<dbReference type="Gene3D" id="1.10.1200.10">
    <property type="entry name" value="ACP-like"/>
    <property type="match status" value="1"/>
</dbReference>
<dbReference type="GO" id="GO:0070566">
    <property type="term" value="F:adenylyltransferase activity"/>
    <property type="evidence" value="ECO:0007669"/>
    <property type="project" value="TreeGrafter"/>
</dbReference>
<dbReference type="EMBL" id="JRAA01000001">
    <property type="protein sequence ID" value="KHF26689.1"/>
    <property type="molecule type" value="Genomic_DNA"/>
</dbReference>
<dbReference type="GO" id="GO:0016874">
    <property type="term" value="F:ligase activity"/>
    <property type="evidence" value="ECO:0007669"/>
    <property type="project" value="UniProtKB-KW"/>
</dbReference>
<dbReference type="GO" id="GO:0005886">
    <property type="term" value="C:plasma membrane"/>
    <property type="evidence" value="ECO:0007669"/>
    <property type="project" value="TreeGrafter"/>
</dbReference>